<comment type="caution">
    <text evidence="4">The sequence shown here is derived from an EMBL/GenBank/DDBJ whole genome shotgun (WGS) entry which is preliminary data.</text>
</comment>
<accession>A0ABT7V3R6</accession>
<feature type="transmembrane region" description="Helical" evidence="2">
    <location>
        <begin position="67"/>
        <end position="87"/>
    </location>
</feature>
<dbReference type="PANTHER" id="PTHR46333">
    <property type="entry name" value="CYTOKINESIS PROTEIN 3"/>
    <property type="match status" value="1"/>
</dbReference>
<protein>
    <submittedName>
        <fullName evidence="4">Transglutaminase domain-containing protein</fullName>
    </submittedName>
</protein>
<dbReference type="PANTHER" id="PTHR46333:SF2">
    <property type="entry name" value="CYTOKINESIS PROTEIN 3"/>
    <property type="match status" value="1"/>
</dbReference>
<feature type="domain" description="Transglutaminase-like" evidence="3">
    <location>
        <begin position="743"/>
        <end position="804"/>
    </location>
</feature>
<evidence type="ECO:0000313" key="4">
    <source>
        <dbReference type="EMBL" id="MDM8271234.1"/>
    </source>
</evidence>
<dbReference type="SMART" id="SM00460">
    <property type="entry name" value="TGc"/>
    <property type="match status" value="1"/>
</dbReference>
<feature type="region of interest" description="Disordered" evidence="1">
    <location>
        <begin position="1"/>
        <end position="60"/>
    </location>
</feature>
<dbReference type="RefSeq" id="WP_289511319.1">
    <property type="nucleotide sequence ID" value="NZ_JAUDEA010000007.1"/>
</dbReference>
<reference evidence="4 5" key="3">
    <citation type="submission" date="2023-06" db="EMBL/GenBank/DDBJ databases">
        <authorList>
            <person name="Zeman M."/>
            <person name="Kubasova T."/>
            <person name="Jahodarova E."/>
            <person name="Nykrynova M."/>
            <person name="Rychlik I."/>
        </authorList>
    </citation>
    <scope>NUCLEOTIDE SEQUENCE [LARGE SCALE GENOMIC DNA]</scope>
    <source>
        <strain evidence="4 5">153_Feed</strain>
    </source>
</reference>
<dbReference type="InterPro" id="IPR013783">
    <property type="entry name" value="Ig-like_fold"/>
</dbReference>
<name>A0ABT7V3R6_9ACTN</name>
<dbReference type="Proteomes" id="UP001529256">
    <property type="component" value="Unassembled WGS sequence"/>
</dbReference>
<evidence type="ECO:0000259" key="3">
    <source>
        <dbReference type="SMART" id="SM00460"/>
    </source>
</evidence>
<keyword evidence="2" id="KW-0812">Transmembrane</keyword>
<dbReference type="SUPFAM" id="SSF54001">
    <property type="entry name" value="Cysteine proteinases"/>
    <property type="match status" value="1"/>
</dbReference>
<keyword evidence="2" id="KW-1133">Transmembrane helix</keyword>
<keyword evidence="2" id="KW-0472">Membrane</keyword>
<dbReference type="InterPro" id="IPR002931">
    <property type="entry name" value="Transglutaminase-like"/>
</dbReference>
<dbReference type="InterPro" id="IPR038765">
    <property type="entry name" value="Papain-like_cys_pep_sf"/>
</dbReference>
<evidence type="ECO:0000313" key="5">
    <source>
        <dbReference type="Proteomes" id="UP001529256"/>
    </source>
</evidence>
<evidence type="ECO:0000256" key="2">
    <source>
        <dbReference type="SAM" id="Phobius"/>
    </source>
</evidence>
<dbReference type="Gene3D" id="2.60.40.10">
    <property type="entry name" value="Immunoglobulins"/>
    <property type="match status" value="1"/>
</dbReference>
<gene>
    <name evidence="4" type="ORF">QUW25_06075</name>
</gene>
<feature type="compositionally biased region" description="Low complexity" evidence="1">
    <location>
        <begin position="20"/>
        <end position="31"/>
    </location>
</feature>
<keyword evidence="5" id="KW-1185">Reference proteome</keyword>
<evidence type="ECO:0000256" key="1">
    <source>
        <dbReference type="SAM" id="MobiDB-lite"/>
    </source>
</evidence>
<dbReference type="Pfam" id="PF01841">
    <property type="entry name" value="Transglut_core"/>
    <property type="match status" value="1"/>
</dbReference>
<sequence length="855" mass="92302">MPAEDPAPAEKASSGNWWDGPASGGKAPSGAAGEGRPGQDAAPEPPFDQPRDPWSAGAPKAKRRVPVVPVAVAVVVVLVAVLGFFGVSRLLGGGSGAPAGGDASYYGTLDPDKYSLQEAQLDLDDCYEFEFPLDGGIEMTFDSFDQIGNTNPYDVARVYTDSSFSHEFPTSVTMFESDDGSNALYVAPADPRVRDENGNDTDEIDLFHLDDAESDEFVPLGRWYGSGGYYLVRYIGSDGKKLEKPEVTYFTVANDIDKDENALAEPDNVQVNVTDTGTLSISWDPVEGADHYEVYLSAVNETAAAVLDRYTYDLLASTQDTSIDTADYDTDAAEFNQMMQDDGVAGTFQQNGRFDELLVGESEDEILENRQDAASGQQGLEVADYVPNTDHVKDASISVIAVGADGDAQSPFDFQNINDLLGKMPLESATYSALIYQGSDTEPDQATDPVGYMKWRLFEYVSMADGTVGIQRLQLDYDNARTDNEYLTYGPDEQHLTTGNVDMYVIPYTVPGTALSGELGVLAPYWPGGIESVKQAATQALDELQRENPPSGMPTRIDAEDGIDWDAVQASQQPSTAMPDVPYEINASSDLVRFIAANLLAGNTYLDVTDYANAAGTANTANTANVADALFEACAQNPLILNGNPTYQVTRRDGRMLLTVTSLTPWKQVNDQDVLNEQRQQVSDKADEIIGEIITDGMSDADKVRAINGYIAENLWYNYDAISSGSFSMDAATQDPSTVRTLILDGGSICSGYAQSFKLLADRAGLESVYATGNVPPQPGVYATDHAWNLVNIDGSWAVVDPTWNDPGDQSNTASTDEYMMLAQDDPALQGRSYNSSWMADTLISDYIDPSLLSA</sequence>
<reference evidence="5" key="2">
    <citation type="submission" date="2023-06" db="EMBL/GenBank/DDBJ databases">
        <title>Identification and characterization of horizontal gene transfer across gut microbiota members of farm animals based on homology search.</title>
        <authorList>
            <person name="Zeman M."/>
            <person name="Kubasova T."/>
            <person name="Jahodarova E."/>
            <person name="Nykrynova M."/>
            <person name="Rychlik I."/>
        </authorList>
    </citation>
    <scope>NUCLEOTIDE SEQUENCE [LARGE SCALE GENOMIC DNA]</scope>
    <source>
        <strain evidence="5">153_Feed</strain>
    </source>
</reference>
<proteinExistence type="predicted"/>
<dbReference type="EMBL" id="JAUDEA010000007">
    <property type="protein sequence ID" value="MDM8271234.1"/>
    <property type="molecule type" value="Genomic_DNA"/>
</dbReference>
<organism evidence="4 5">
    <name type="scientific">Thermophilibacter provencensis</name>
    <dbReference type="NCBI Taxonomy" id="1852386"/>
    <lineage>
        <taxon>Bacteria</taxon>
        <taxon>Bacillati</taxon>
        <taxon>Actinomycetota</taxon>
        <taxon>Coriobacteriia</taxon>
        <taxon>Coriobacteriales</taxon>
        <taxon>Atopobiaceae</taxon>
        <taxon>Thermophilibacter</taxon>
    </lineage>
</organism>
<dbReference type="InterPro" id="IPR052557">
    <property type="entry name" value="CAP/Cytokinesis_protein"/>
</dbReference>
<reference evidence="4 5" key="1">
    <citation type="submission" date="2023-06" db="EMBL/GenBank/DDBJ databases">
        <title>Identification and characterization of horizontal gene transfer across gut microbiota members of farm animals based on homology search.</title>
        <authorList>
            <person name="Schwarzerova J."/>
            <person name="Nykrynova M."/>
            <person name="Jureckova K."/>
            <person name="Cejkova D."/>
            <person name="Rychlik I."/>
        </authorList>
    </citation>
    <scope>NUCLEOTIDE SEQUENCE [LARGE SCALE GENOMIC DNA]</scope>
    <source>
        <strain evidence="4 5">153_Feed</strain>
    </source>
</reference>
<dbReference type="Gene3D" id="3.10.620.30">
    <property type="match status" value="1"/>
</dbReference>